<dbReference type="RefSeq" id="WP_209355549.1">
    <property type="nucleotide sequence ID" value="NZ_CP060010.1"/>
</dbReference>
<reference evidence="4" key="1">
    <citation type="submission" date="2020-07" db="EMBL/GenBank/DDBJ databases">
        <title>Genome sequences of bacteria associated with the marine, planktonic diatom Thalassiosira profunda strain ECT2AJA-044.</title>
        <authorList>
            <person name="Gargas C.B."/>
            <person name="Roberts W.R."/>
            <person name="Alverson A.J."/>
        </authorList>
    </citation>
    <scope>NUCLEOTIDE SEQUENCE</scope>
    <source>
        <strain evidence="4">ECT2AJA-044</strain>
    </source>
</reference>
<dbReference type="EMBL" id="CP060010">
    <property type="protein sequence ID" value="QTN34864.1"/>
    <property type="molecule type" value="Genomic_DNA"/>
</dbReference>
<evidence type="ECO:0000313" key="5">
    <source>
        <dbReference type="Proteomes" id="UP000665026"/>
    </source>
</evidence>
<dbReference type="SUPFAM" id="SSF103088">
    <property type="entry name" value="OmpA-like"/>
    <property type="match status" value="1"/>
</dbReference>
<keyword evidence="1" id="KW-0472">Membrane</keyword>
<accession>A0A975EMQ6</accession>
<name>A0A975EMQ6_9RHOB</name>
<evidence type="ECO:0000313" key="4">
    <source>
        <dbReference type="EMBL" id="QTN34864.1"/>
    </source>
</evidence>
<dbReference type="InterPro" id="IPR036737">
    <property type="entry name" value="OmpA-like_sf"/>
</dbReference>
<dbReference type="AlphaFoldDB" id="A0A975EMQ6"/>
<dbReference type="PROSITE" id="PS51123">
    <property type="entry name" value="OMPA_2"/>
    <property type="match status" value="1"/>
</dbReference>
<dbReference type="InterPro" id="IPR006665">
    <property type="entry name" value="OmpA-like"/>
</dbReference>
<dbReference type="Gene3D" id="3.30.1330.60">
    <property type="entry name" value="OmpA-like domain"/>
    <property type="match status" value="1"/>
</dbReference>
<evidence type="ECO:0000256" key="1">
    <source>
        <dbReference type="PROSITE-ProRule" id="PRU00473"/>
    </source>
</evidence>
<feature type="chain" id="PRO_5037225469" evidence="2">
    <location>
        <begin position="21"/>
        <end position="187"/>
    </location>
</feature>
<protein>
    <submittedName>
        <fullName evidence="4">OmpA family protein</fullName>
    </submittedName>
</protein>
<dbReference type="Proteomes" id="UP000665026">
    <property type="component" value="Chromosome"/>
</dbReference>
<dbReference type="Pfam" id="PF00691">
    <property type="entry name" value="OmpA"/>
    <property type="match status" value="1"/>
</dbReference>
<gene>
    <name evidence="4" type="ORF">HZ995_10155</name>
</gene>
<proteinExistence type="predicted"/>
<organism evidence="4 5">
    <name type="scientific">Cognatishimia activa</name>
    <dbReference type="NCBI Taxonomy" id="1715691"/>
    <lineage>
        <taxon>Bacteria</taxon>
        <taxon>Pseudomonadati</taxon>
        <taxon>Pseudomonadota</taxon>
        <taxon>Alphaproteobacteria</taxon>
        <taxon>Rhodobacterales</taxon>
        <taxon>Paracoccaceae</taxon>
        <taxon>Cognatishimia</taxon>
    </lineage>
</organism>
<evidence type="ECO:0000256" key="2">
    <source>
        <dbReference type="SAM" id="SignalP"/>
    </source>
</evidence>
<keyword evidence="2" id="KW-0732">Signal</keyword>
<evidence type="ECO:0000259" key="3">
    <source>
        <dbReference type="PROSITE" id="PS51123"/>
    </source>
</evidence>
<sequence length="187" mass="20256">MRFILFLTAFFASLSSATSAMGLSVQECRDIKDVYGWAPDGCQSLTLVATKPQSQSMTKPAEVQATEPSAQQVEDHIFFPAGGTNLDRKALRQIELLTQLLNGEVLGKACIALIGHSDTSGGEIANMQVAQARADAVGIAMRQRLANPLKVEKVLAAGESLPLENLSPRSRWQRRVEIRARTCAVSM</sequence>
<dbReference type="GO" id="GO:0016020">
    <property type="term" value="C:membrane"/>
    <property type="evidence" value="ECO:0007669"/>
    <property type="project" value="UniProtKB-UniRule"/>
</dbReference>
<dbReference type="KEGG" id="cact:HZ995_10155"/>
<feature type="signal peptide" evidence="2">
    <location>
        <begin position="1"/>
        <end position="20"/>
    </location>
</feature>
<feature type="domain" description="OmpA-like" evidence="3">
    <location>
        <begin position="66"/>
        <end position="184"/>
    </location>
</feature>